<dbReference type="SUPFAM" id="SSF46689">
    <property type="entry name" value="Homeodomain-like"/>
    <property type="match status" value="1"/>
</dbReference>
<dbReference type="SUPFAM" id="SSF53098">
    <property type="entry name" value="Ribonuclease H-like"/>
    <property type="match status" value="1"/>
</dbReference>
<proteinExistence type="predicted"/>
<dbReference type="InterPro" id="IPR012337">
    <property type="entry name" value="RNaseH-like_sf"/>
</dbReference>
<dbReference type="InterPro" id="IPR036388">
    <property type="entry name" value="WH-like_DNA-bd_sf"/>
</dbReference>
<gene>
    <name evidence="3" type="ORF">J42TS3_18790</name>
</gene>
<dbReference type="PROSITE" id="PS50994">
    <property type="entry name" value="INTEGRASE"/>
    <property type="match status" value="1"/>
</dbReference>
<name>A0ABQ4MA20_9BACL</name>
<dbReference type="InterPro" id="IPR036397">
    <property type="entry name" value="RNaseH_sf"/>
</dbReference>
<evidence type="ECO:0000313" key="3">
    <source>
        <dbReference type="EMBL" id="GIP52844.1"/>
    </source>
</evidence>
<feature type="domain" description="Integrase catalytic" evidence="2">
    <location>
        <begin position="132"/>
        <end position="332"/>
    </location>
</feature>
<evidence type="ECO:0000313" key="4">
    <source>
        <dbReference type="Proteomes" id="UP000679992"/>
    </source>
</evidence>
<feature type="region of interest" description="Disordered" evidence="1">
    <location>
        <begin position="112"/>
        <end position="145"/>
    </location>
</feature>
<dbReference type="EMBL" id="BOSL01000005">
    <property type="protein sequence ID" value="GIP52844.1"/>
    <property type="molecule type" value="Genomic_DNA"/>
</dbReference>
<dbReference type="InterPro" id="IPR055247">
    <property type="entry name" value="InsJ-like_HTH"/>
</dbReference>
<accession>A0ABQ4MA20</accession>
<dbReference type="InterPro" id="IPR009057">
    <property type="entry name" value="Homeodomain-like_sf"/>
</dbReference>
<dbReference type="InterPro" id="IPR001584">
    <property type="entry name" value="Integrase_cat-core"/>
</dbReference>
<keyword evidence="4" id="KW-1185">Reference proteome</keyword>
<protein>
    <recommendedName>
        <fullName evidence="2">Integrase catalytic domain-containing protein</fullName>
    </recommendedName>
</protein>
<dbReference type="RefSeq" id="WP_211026206.1">
    <property type="nucleotide sequence ID" value="NZ_BOSL01000005.1"/>
</dbReference>
<dbReference type="Pfam" id="PF13518">
    <property type="entry name" value="HTH_28"/>
    <property type="match status" value="1"/>
</dbReference>
<reference evidence="3 4" key="1">
    <citation type="submission" date="2021-03" db="EMBL/GenBank/DDBJ databases">
        <title>Antimicrobial resistance genes in bacteria isolated from Japanese honey, and their potential for conferring macrolide and lincosamide resistance in the American foulbrood pathogen Paenibacillus larvae.</title>
        <authorList>
            <person name="Okamoto M."/>
            <person name="Kumagai M."/>
            <person name="Kanamori H."/>
            <person name="Takamatsu D."/>
        </authorList>
    </citation>
    <scope>NUCLEOTIDE SEQUENCE [LARGE SCALE GENOMIC DNA]</scope>
    <source>
        <strain evidence="3 4">J42TS3</strain>
    </source>
</reference>
<dbReference type="Gene3D" id="3.30.420.10">
    <property type="entry name" value="Ribonuclease H-like superfamily/Ribonuclease H"/>
    <property type="match status" value="1"/>
</dbReference>
<evidence type="ECO:0000256" key="1">
    <source>
        <dbReference type="SAM" id="MobiDB-lite"/>
    </source>
</evidence>
<organism evidence="3 4">
    <name type="scientific">Paenibacillus vini</name>
    <dbReference type="NCBI Taxonomy" id="1476024"/>
    <lineage>
        <taxon>Bacteria</taxon>
        <taxon>Bacillati</taxon>
        <taxon>Bacillota</taxon>
        <taxon>Bacilli</taxon>
        <taxon>Bacillales</taxon>
        <taxon>Paenibacillaceae</taxon>
        <taxon>Paenibacillus</taxon>
    </lineage>
</organism>
<dbReference type="Proteomes" id="UP000679992">
    <property type="component" value="Unassembled WGS sequence"/>
</dbReference>
<evidence type="ECO:0000259" key="2">
    <source>
        <dbReference type="PROSITE" id="PS50994"/>
    </source>
</evidence>
<comment type="caution">
    <text evidence="3">The sequence shown here is derived from an EMBL/GenBank/DDBJ whole genome shotgun (WGS) entry which is preliminary data.</text>
</comment>
<feature type="compositionally biased region" description="Basic and acidic residues" evidence="1">
    <location>
        <begin position="112"/>
        <end position="123"/>
    </location>
</feature>
<sequence>MNENQKYQVIQHGMTGGNIAKTCKEFGISRTLYYRWYNAYTQQGIAGLERKERKPAMPNQVDRKTERIILQYVIRFPQDGPRRIYYELQDEGVKTGESGIYNVLRRHGLSRRKDRERYASEARAKKKAGSGRESSPTVIQRKEPQLDYQMKDPNHAYPGYICFQAIQYIGRFPKVGSVYQYVLIDSYSHLALVKLYNRKSTIHLVEFMRMKIIPLLRTFHLRIDNLVTNKSQEFSTAWERGNHKYTEYLHKQGINFNACSADHPEVFQPLHEFTGILNREFYKPAWRDGELQSFEMLDQRLNEYMNYYNYQRPLGGEAHSGKTPSDMVLDYSGVQEPLPLWLYTRR</sequence>
<dbReference type="Gene3D" id="1.10.10.10">
    <property type="entry name" value="Winged helix-like DNA-binding domain superfamily/Winged helix DNA-binding domain"/>
    <property type="match status" value="1"/>
</dbReference>